<dbReference type="RefSeq" id="WP_025063392.1">
    <property type="nucleotide sequence ID" value="NZ_RAQK01000001.1"/>
</dbReference>
<dbReference type="AlphaFoldDB" id="A0A420DQJ5"/>
<comment type="cofactor">
    <cofactor evidence="1">
        <name>FAD</name>
        <dbReference type="ChEBI" id="CHEBI:57692"/>
    </cofactor>
</comment>
<dbReference type="NCBIfam" id="NF006002">
    <property type="entry name" value="PRK08132.1"/>
    <property type="match status" value="1"/>
</dbReference>
<sequence>MVATRYKTAFQLYPYARVPAQDAAPMRHPVVIVGGGPIGLALALDLGQKGTPALVLDDHDGAGLGSKAICFSKRTLDIANRLGASQPMVDKGVVWNVGKVFHADRKVFEFNLQPEAGHRNPAFINLQQPYFEKFLVDAIKNAQTAGAPIEIRGRNCVTAMEDQGSYSTLTVETPDGPYQIEADYLIACDGARSPLRDMMGLSFDGRVFEDNFLIADVRMKADFPTERWFWFEPPFKDAGQSALLHKQPDDIWRIDFQLGWDIDRDKELDPARIRARVNAMLSSRTGSVPEYELEWTSIYTFQCRRMAKFRHGSVIFAGDSAHQVSPFGARGANSGVQDIDNLAWKLDLVIKGLADDTLLDSYATEREHGADENILNSSRATDFMTPKSQVSKIFRNAVLDLANSHSFARPLVNSGRLSVPCNYVGFSLFGADTLSGPEGTRPGTVCPDAPLNDGFLLDHLGGGFTLLALECTAQDVSHHGIMAKSLVIDNASDALKSRYLGDKLQGVYLIRPDQHIVARWASFDENAVQTALTIAIGKD</sequence>
<dbReference type="InterPro" id="IPR050641">
    <property type="entry name" value="RIFMO-like"/>
</dbReference>
<dbReference type="Gene3D" id="3.50.50.60">
    <property type="entry name" value="FAD/NAD(P)-binding domain"/>
    <property type="match status" value="1"/>
</dbReference>
<dbReference type="Proteomes" id="UP000284407">
    <property type="component" value="Unassembled WGS sequence"/>
</dbReference>
<keyword evidence="3" id="KW-0274">FAD</keyword>
<keyword evidence="6" id="KW-1185">Reference proteome</keyword>
<gene>
    <name evidence="5" type="ORF">C8N30_1009</name>
</gene>
<dbReference type="OrthoDB" id="9791689at2"/>
<dbReference type="PANTHER" id="PTHR43004">
    <property type="entry name" value="TRK SYSTEM POTASSIUM UPTAKE PROTEIN"/>
    <property type="match status" value="1"/>
</dbReference>
<protein>
    <submittedName>
        <fullName evidence="5">3-(3-hydroxy-phenyl)propionate hydroxylase</fullName>
    </submittedName>
</protein>
<evidence type="ECO:0000313" key="6">
    <source>
        <dbReference type="Proteomes" id="UP000284407"/>
    </source>
</evidence>
<feature type="domain" description="FAD-binding" evidence="4">
    <location>
        <begin position="29"/>
        <end position="372"/>
    </location>
</feature>
<dbReference type="EMBL" id="RAQK01000001">
    <property type="protein sequence ID" value="RKE96450.1"/>
    <property type="molecule type" value="Genomic_DNA"/>
</dbReference>
<dbReference type="Pfam" id="PF01494">
    <property type="entry name" value="FAD_binding_3"/>
    <property type="match status" value="1"/>
</dbReference>
<dbReference type="InterPro" id="IPR036188">
    <property type="entry name" value="FAD/NAD-bd_sf"/>
</dbReference>
<name>A0A420DQJ5_9RHOB</name>
<dbReference type="PANTHER" id="PTHR43004:SF19">
    <property type="entry name" value="BINDING MONOOXYGENASE, PUTATIVE (JCVI)-RELATED"/>
    <property type="match status" value="1"/>
</dbReference>
<dbReference type="InterPro" id="IPR002938">
    <property type="entry name" value="FAD-bd"/>
</dbReference>
<keyword evidence="2" id="KW-0285">Flavoprotein</keyword>
<evidence type="ECO:0000256" key="3">
    <source>
        <dbReference type="ARBA" id="ARBA00022827"/>
    </source>
</evidence>
<dbReference type="GO" id="GO:0016709">
    <property type="term" value="F:oxidoreductase activity, acting on paired donors, with incorporation or reduction of molecular oxygen, NAD(P)H as one donor, and incorporation of one atom of oxygen"/>
    <property type="evidence" value="ECO:0007669"/>
    <property type="project" value="UniProtKB-ARBA"/>
</dbReference>
<accession>A0A420DQJ5</accession>
<evidence type="ECO:0000256" key="1">
    <source>
        <dbReference type="ARBA" id="ARBA00001974"/>
    </source>
</evidence>
<evidence type="ECO:0000313" key="5">
    <source>
        <dbReference type="EMBL" id="RKE96450.1"/>
    </source>
</evidence>
<dbReference type="PRINTS" id="PR00420">
    <property type="entry name" value="RNGMNOXGNASE"/>
</dbReference>
<reference evidence="5 6" key="1">
    <citation type="submission" date="2018-09" db="EMBL/GenBank/DDBJ databases">
        <title>Genomic Encyclopedia of Archaeal and Bacterial Type Strains, Phase II (KMG-II): from individual species to whole genera.</title>
        <authorList>
            <person name="Goeker M."/>
        </authorList>
    </citation>
    <scope>NUCLEOTIDE SEQUENCE [LARGE SCALE GENOMIC DNA]</scope>
    <source>
        <strain evidence="5 6">DSM 11458</strain>
    </source>
</reference>
<dbReference type="SUPFAM" id="SSF51905">
    <property type="entry name" value="FAD/NAD(P)-binding domain"/>
    <property type="match status" value="1"/>
</dbReference>
<dbReference type="STRING" id="1443111.Z949_3009"/>
<evidence type="ECO:0000259" key="4">
    <source>
        <dbReference type="Pfam" id="PF01494"/>
    </source>
</evidence>
<comment type="caution">
    <text evidence="5">The sequence shown here is derived from an EMBL/GenBank/DDBJ whole genome shotgun (WGS) entry which is preliminary data.</text>
</comment>
<organism evidence="5 6">
    <name type="scientific">Sulfitobacter guttiformis</name>
    <dbReference type="NCBI Taxonomy" id="74349"/>
    <lineage>
        <taxon>Bacteria</taxon>
        <taxon>Pseudomonadati</taxon>
        <taxon>Pseudomonadota</taxon>
        <taxon>Alphaproteobacteria</taxon>
        <taxon>Rhodobacterales</taxon>
        <taxon>Roseobacteraceae</taxon>
        <taxon>Sulfitobacter</taxon>
    </lineage>
</organism>
<evidence type="ECO:0000256" key="2">
    <source>
        <dbReference type="ARBA" id="ARBA00022630"/>
    </source>
</evidence>
<dbReference type="Gene3D" id="3.40.30.120">
    <property type="match status" value="1"/>
</dbReference>
<dbReference type="Gene3D" id="3.30.70.2450">
    <property type="match status" value="1"/>
</dbReference>
<proteinExistence type="predicted"/>
<dbReference type="GO" id="GO:0071949">
    <property type="term" value="F:FAD binding"/>
    <property type="evidence" value="ECO:0007669"/>
    <property type="project" value="InterPro"/>
</dbReference>